<dbReference type="InterPro" id="IPR012910">
    <property type="entry name" value="Plug_dom"/>
</dbReference>
<keyword evidence="6 7" id="KW-0998">Cell outer membrane</keyword>
<sequence length="1021" mass="114949">MNVKLLSASVLLAFSAQLSADAMGKGNSYFPFLPKEHNSKNSSELKTPVDRVIRGRVIDGANDQSIPGVNVREKGTSRGTVTDIDGKFEMEISDNAETLIFSFIGYQTLEVPVGNQSVFEVTLQPDIKSLDEVVVVGYGTQTKRNVTGSVSSVDLEQLESQPNTNIAQALRGRVAGVQFTDNGRPGQGGNILVRGQRSITASNDPLIILDGAFYNGNLADINPNDIESMEVLKDASAAAIYGSRAANGVILISSKRGTSEKPTIRFNSYFGASGWSHKMPLYSPESYLQRRLDFRSQNQPNATEVPVRELLNAPEKEMYDAGKTIDPWEEISQEATQQSYNLSVSGRTDKTNYFISGSYTDEDGLIYGDRASRISARLNLENQITDWLKVGINSQFTQRDQSGVEASVLNGYWLSPYAKMYFDEAETDPVPYPTDDNLVSNPMFNALTMDNEEISNNLFANIFAEIDVPFVEGLSYKFSYNPNIRWDHDYSFQPIYQRNDINNIGLGRKFNRNRMNWQYENLVTYTKEINDHKFDLTLLYGRNHSFSEGTFVEGRGFVNDANSWNNLDIAQTQIIETEATQQDGVSSMARLNYQFKNRYLVTLTARRDGSSVFGADKKFGTFPSIALGWVMSDEPFMMQQNTFDMLKWRLSYGEVGNQAVTPYRSLDRSSSWQYVFGSETYTALFPDPAYMPNPSLGWETTKSFNAAVDFEMWQGRITGTLEYYDMTTNDLLLARSLPAMTGFWTTTANLGQTSNNGFEITLNTVNVRNQDFQWNSTFTFSTNKNRIDHLYYVDSDGDGQEDDDLGNRWFIGQPIGVIYDYEFDGIYQEGDDLPEGYQPGWVRVKDQNNDGSITTDDRKVLGQTQPKYRLGLNNQLSYKDFTFSFFINAMTGWDAQLNLLDVSTSTGNSFPGRSVNFLDAGYWTPENQSNTRPGLTYTNPLGRGYYQSRDFVRLQDVTFAYDLPKPITERLKINSLRFYVSGRNLATITNWMGPDPESGNNTITNLYPTSRTIIGGINLSF</sequence>
<comment type="subcellular location">
    <subcellularLocation>
        <location evidence="1 7">Cell outer membrane</location>
        <topology evidence="1 7">Multi-pass membrane protein</topology>
    </subcellularLocation>
</comment>
<protein>
    <submittedName>
        <fullName evidence="10">SusC/RagA family TonB-linked outer membrane protein</fullName>
    </submittedName>
</protein>
<dbReference type="PROSITE" id="PS52016">
    <property type="entry name" value="TONB_DEPENDENT_REC_3"/>
    <property type="match status" value="1"/>
</dbReference>
<comment type="caution">
    <text evidence="10">The sequence shown here is derived from an EMBL/GenBank/DDBJ whole genome shotgun (WGS) entry which is preliminary data.</text>
</comment>
<feature type="chain" id="PRO_5045572328" evidence="8">
    <location>
        <begin position="21"/>
        <end position="1021"/>
    </location>
</feature>
<dbReference type="Gene3D" id="2.40.170.20">
    <property type="entry name" value="TonB-dependent receptor, beta-barrel domain"/>
    <property type="match status" value="1"/>
</dbReference>
<dbReference type="InterPro" id="IPR037066">
    <property type="entry name" value="Plug_dom_sf"/>
</dbReference>
<keyword evidence="8" id="KW-0732">Signal</keyword>
<evidence type="ECO:0000256" key="7">
    <source>
        <dbReference type="PROSITE-ProRule" id="PRU01360"/>
    </source>
</evidence>
<keyword evidence="3 7" id="KW-1134">Transmembrane beta strand</keyword>
<dbReference type="InterPro" id="IPR023996">
    <property type="entry name" value="TonB-dep_OMP_SusC/RagA"/>
</dbReference>
<evidence type="ECO:0000259" key="9">
    <source>
        <dbReference type="Pfam" id="PF07715"/>
    </source>
</evidence>
<feature type="signal peptide" evidence="8">
    <location>
        <begin position="1"/>
        <end position="20"/>
    </location>
</feature>
<dbReference type="Gene3D" id="2.60.40.1120">
    <property type="entry name" value="Carboxypeptidase-like, regulatory domain"/>
    <property type="match status" value="1"/>
</dbReference>
<dbReference type="SUPFAM" id="SSF49464">
    <property type="entry name" value="Carboxypeptidase regulatory domain-like"/>
    <property type="match status" value="1"/>
</dbReference>
<dbReference type="Gene3D" id="2.170.130.10">
    <property type="entry name" value="TonB-dependent receptor, plug domain"/>
    <property type="match status" value="1"/>
</dbReference>
<dbReference type="InterPro" id="IPR023997">
    <property type="entry name" value="TonB-dep_OMP_SusC/RagA_CS"/>
</dbReference>
<evidence type="ECO:0000256" key="2">
    <source>
        <dbReference type="ARBA" id="ARBA00022448"/>
    </source>
</evidence>
<evidence type="ECO:0000256" key="3">
    <source>
        <dbReference type="ARBA" id="ARBA00022452"/>
    </source>
</evidence>
<comment type="similarity">
    <text evidence="7">Belongs to the TonB-dependent receptor family.</text>
</comment>
<evidence type="ECO:0000313" key="10">
    <source>
        <dbReference type="EMBL" id="MFB9211901.1"/>
    </source>
</evidence>
<dbReference type="NCBIfam" id="TIGR04056">
    <property type="entry name" value="OMP_RagA_SusC"/>
    <property type="match status" value="1"/>
</dbReference>
<evidence type="ECO:0000256" key="6">
    <source>
        <dbReference type="ARBA" id="ARBA00023237"/>
    </source>
</evidence>
<evidence type="ECO:0000256" key="8">
    <source>
        <dbReference type="SAM" id="SignalP"/>
    </source>
</evidence>
<keyword evidence="2 7" id="KW-0813">Transport</keyword>
<keyword evidence="5 7" id="KW-0472">Membrane</keyword>
<gene>
    <name evidence="10" type="ORF">ACFFUR_08790</name>
</gene>
<dbReference type="Pfam" id="PF13715">
    <property type="entry name" value="CarbopepD_reg_2"/>
    <property type="match status" value="1"/>
</dbReference>
<evidence type="ECO:0000256" key="5">
    <source>
        <dbReference type="ARBA" id="ARBA00023136"/>
    </source>
</evidence>
<keyword evidence="11" id="KW-1185">Reference proteome</keyword>
<evidence type="ECO:0000256" key="1">
    <source>
        <dbReference type="ARBA" id="ARBA00004571"/>
    </source>
</evidence>
<dbReference type="InterPro" id="IPR008969">
    <property type="entry name" value="CarboxyPept-like_regulatory"/>
</dbReference>
<keyword evidence="4 7" id="KW-0812">Transmembrane</keyword>
<evidence type="ECO:0000313" key="11">
    <source>
        <dbReference type="Proteomes" id="UP001589654"/>
    </source>
</evidence>
<reference evidence="10 11" key="1">
    <citation type="submission" date="2024-09" db="EMBL/GenBank/DDBJ databases">
        <authorList>
            <person name="Sun Q."/>
            <person name="Mori K."/>
        </authorList>
    </citation>
    <scope>NUCLEOTIDE SEQUENCE [LARGE SCALE GENOMIC DNA]</scope>
    <source>
        <strain evidence="10 11">CECT 7682</strain>
    </source>
</reference>
<dbReference type="Proteomes" id="UP001589654">
    <property type="component" value="Unassembled WGS sequence"/>
</dbReference>
<organism evidence="10 11">
    <name type="scientific">Echinicola jeungdonensis</name>
    <dbReference type="NCBI Taxonomy" id="709343"/>
    <lineage>
        <taxon>Bacteria</taxon>
        <taxon>Pseudomonadati</taxon>
        <taxon>Bacteroidota</taxon>
        <taxon>Cytophagia</taxon>
        <taxon>Cytophagales</taxon>
        <taxon>Cyclobacteriaceae</taxon>
        <taxon>Echinicola</taxon>
    </lineage>
</organism>
<proteinExistence type="inferred from homology"/>
<dbReference type="Pfam" id="PF07715">
    <property type="entry name" value="Plug"/>
    <property type="match status" value="1"/>
</dbReference>
<name>A0ABV5J5F6_9BACT</name>
<dbReference type="InterPro" id="IPR036942">
    <property type="entry name" value="Beta-barrel_TonB_sf"/>
</dbReference>
<dbReference type="InterPro" id="IPR039426">
    <property type="entry name" value="TonB-dep_rcpt-like"/>
</dbReference>
<dbReference type="EMBL" id="JBHMEW010000055">
    <property type="protein sequence ID" value="MFB9211901.1"/>
    <property type="molecule type" value="Genomic_DNA"/>
</dbReference>
<dbReference type="RefSeq" id="WP_290247958.1">
    <property type="nucleotide sequence ID" value="NZ_JAUFQT010000001.1"/>
</dbReference>
<dbReference type="SUPFAM" id="SSF56935">
    <property type="entry name" value="Porins"/>
    <property type="match status" value="1"/>
</dbReference>
<accession>A0ABV5J5F6</accession>
<evidence type="ECO:0000256" key="4">
    <source>
        <dbReference type="ARBA" id="ARBA00022692"/>
    </source>
</evidence>
<dbReference type="NCBIfam" id="TIGR04057">
    <property type="entry name" value="SusC_RagA_signa"/>
    <property type="match status" value="1"/>
</dbReference>
<feature type="domain" description="TonB-dependent receptor plug" evidence="9">
    <location>
        <begin position="143"/>
        <end position="249"/>
    </location>
</feature>